<sequence>MEATGPYFYYLHEKLTEKGYKVTIINPLHLSEILGKKTGKVDAQRLLVYMTGVVKGLYIPTGEIRELTRYRESLMRKITQVKNKIRKFLEIGYKIEPFDKRGMLLEKLSRGEGLSEEEKDELKEKLGRNLNDAEKLALKQLVELLKSLEAMVKEVEDMIVSKIPQPVVELSKIPGVGLISAATIYAEFGDVSRFSSSKAARAYAGFAPRTKQSGESESHSGMIRGNKYLRRAFFLVARRSECFKEYYDRLVSRWKRLST</sequence>
<dbReference type="Proteomes" id="UP000694036">
    <property type="component" value="Chromosome"/>
</dbReference>
<dbReference type="InterPro" id="IPR047650">
    <property type="entry name" value="Transpos_IS110"/>
</dbReference>
<evidence type="ECO:0000313" key="5">
    <source>
        <dbReference type="Proteomes" id="UP000694036"/>
    </source>
</evidence>
<feature type="coiled-coil region" evidence="1">
    <location>
        <begin position="131"/>
        <end position="158"/>
    </location>
</feature>
<dbReference type="InterPro" id="IPR002525">
    <property type="entry name" value="Transp_IS110-like_N"/>
</dbReference>
<name>A0A8F5BY43_9CREN</name>
<dbReference type="GO" id="GO:0006313">
    <property type="term" value="P:DNA transposition"/>
    <property type="evidence" value="ECO:0007669"/>
    <property type="project" value="InterPro"/>
</dbReference>
<keyword evidence="5" id="KW-1185">Reference proteome</keyword>
<dbReference type="AlphaFoldDB" id="A0A8F5BY43"/>
<dbReference type="GO" id="GO:0003677">
    <property type="term" value="F:DNA binding"/>
    <property type="evidence" value="ECO:0007669"/>
    <property type="project" value="InterPro"/>
</dbReference>
<evidence type="ECO:0000256" key="1">
    <source>
        <dbReference type="SAM" id="Coils"/>
    </source>
</evidence>
<dbReference type="Pfam" id="PF02371">
    <property type="entry name" value="Transposase_20"/>
    <property type="match status" value="1"/>
</dbReference>
<reference evidence="4 5" key="1">
    <citation type="journal article" date="2021" name="Environ. Microbiol.">
        <title>New insights into the diversity and evolution of the archaeal mobilome from three complete genomes of Saccharolobus shibatae.</title>
        <authorList>
            <person name="Medvedeva S."/>
            <person name="Brandt D."/>
            <person name="Cvirkaite-Krupovic V."/>
            <person name="Liu Y."/>
            <person name="Severinov K."/>
            <person name="Ishino S."/>
            <person name="Ishino Y."/>
            <person name="Prangishvili D."/>
            <person name="Kalinowski J."/>
            <person name="Krupovic M."/>
        </authorList>
    </citation>
    <scope>NUCLEOTIDE SEQUENCE [LARGE SCALE GENOMIC DNA]</scope>
    <source>
        <strain evidence="4 5">S38A</strain>
    </source>
</reference>
<organism evidence="4 5">
    <name type="scientific">Saccharolobus shibatae</name>
    <dbReference type="NCBI Taxonomy" id="2286"/>
    <lineage>
        <taxon>Archaea</taxon>
        <taxon>Thermoproteota</taxon>
        <taxon>Thermoprotei</taxon>
        <taxon>Sulfolobales</taxon>
        <taxon>Sulfolobaceae</taxon>
        <taxon>Saccharolobus</taxon>
    </lineage>
</organism>
<dbReference type="PANTHER" id="PTHR33055">
    <property type="entry name" value="TRANSPOSASE FOR INSERTION SEQUENCE ELEMENT IS1111A"/>
    <property type="match status" value="1"/>
</dbReference>
<feature type="domain" description="Transposase IS116/IS110/IS902 C-terminal" evidence="3">
    <location>
        <begin position="170"/>
        <end position="247"/>
    </location>
</feature>
<proteinExistence type="predicted"/>
<dbReference type="EMBL" id="CP077713">
    <property type="protein sequence ID" value="QXJ33561.1"/>
    <property type="molecule type" value="Genomic_DNA"/>
</dbReference>
<dbReference type="GO" id="GO:0004803">
    <property type="term" value="F:transposase activity"/>
    <property type="evidence" value="ECO:0007669"/>
    <property type="project" value="InterPro"/>
</dbReference>
<evidence type="ECO:0000259" key="3">
    <source>
        <dbReference type="Pfam" id="PF02371"/>
    </source>
</evidence>
<evidence type="ECO:0000259" key="2">
    <source>
        <dbReference type="Pfam" id="PF01548"/>
    </source>
</evidence>
<evidence type="ECO:0000313" key="4">
    <source>
        <dbReference type="EMBL" id="QXJ33561.1"/>
    </source>
</evidence>
<protein>
    <submittedName>
        <fullName evidence="4">Putative transposase</fullName>
    </submittedName>
</protein>
<feature type="domain" description="Transposase IS110-like N-terminal" evidence="2">
    <location>
        <begin position="1"/>
        <end position="90"/>
    </location>
</feature>
<gene>
    <name evidence="4" type="ORF">J5U22_00099</name>
</gene>
<dbReference type="InterPro" id="IPR003346">
    <property type="entry name" value="Transposase_20"/>
</dbReference>
<accession>A0A8F5BY43</accession>
<dbReference type="NCBIfam" id="NF033542">
    <property type="entry name" value="transpos_IS110"/>
    <property type="match status" value="1"/>
</dbReference>
<dbReference type="PANTHER" id="PTHR33055:SF13">
    <property type="entry name" value="TRANSPOSASE"/>
    <property type="match status" value="1"/>
</dbReference>
<keyword evidence="1" id="KW-0175">Coiled coil</keyword>
<dbReference type="Pfam" id="PF01548">
    <property type="entry name" value="DEDD_Tnp_IS110"/>
    <property type="match status" value="1"/>
</dbReference>